<evidence type="ECO:0000313" key="3">
    <source>
        <dbReference type="Proteomes" id="UP000248405"/>
    </source>
</evidence>
<organism evidence="2 3">
    <name type="scientific">Aspergillus vadensis (strain CBS 113365 / IMI 142717 / IBT 24658)</name>
    <dbReference type="NCBI Taxonomy" id="1448311"/>
    <lineage>
        <taxon>Eukaryota</taxon>
        <taxon>Fungi</taxon>
        <taxon>Dikarya</taxon>
        <taxon>Ascomycota</taxon>
        <taxon>Pezizomycotina</taxon>
        <taxon>Eurotiomycetes</taxon>
        <taxon>Eurotiomycetidae</taxon>
        <taxon>Eurotiales</taxon>
        <taxon>Aspergillaceae</taxon>
        <taxon>Aspergillus</taxon>
        <taxon>Aspergillus subgen. Circumdati</taxon>
    </lineage>
</organism>
<dbReference type="EMBL" id="KZ821614">
    <property type="protein sequence ID" value="PYH74931.1"/>
    <property type="molecule type" value="Genomic_DNA"/>
</dbReference>
<feature type="chain" id="PRO_5016279014" evidence="1">
    <location>
        <begin position="27"/>
        <end position="132"/>
    </location>
</feature>
<name>A0A319BRA9_ASPVC</name>
<accession>A0A319BRA9</accession>
<dbReference type="Proteomes" id="UP000248405">
    <property type="component" value="Unassembled WGS sequence"/>
</dbReference>
<gene>
    <name evidence="2" type="ORF">BO88DRAFT_26426</name>
</gene>
<protein>
    <submittedName>
        <fullName evidence="2">Uncharacterized protein</fullName>
    </submittedName>
</protein>
<dbReference type="GeneID" id="37206896"/>
<dbReference type="OrthoDB" id="10343966at2759"/>
<reference evidence="2" key="1">
    <citation type="submission" date="2016-12" db="EMBL/GenBank/DDBJ databases">
        <title>The genomes of Aspergillus section Nigri reveals drivers in fungal speciation.</title>
        <authorList>
            <consortium name="DOE Joint Genome Institute"/>
            <person name="Vesth T.C."/>
            <person name="Nybo J."/>
            <person name="Theobald S."/>
            <person name="Brandl J."/>
            <person name="Frisvad J.C."/>
            <person name="Nielsen K.F."/>
            <person name="Lyhne E.K."/>
            <person name="Kogle M.E."/>
            <person name="Kuo A."/>
            <person name="Riley R."/>
            <person name="Clum A."/>
            <person name="Nolan M."/>
            <person name="Lipzen A."/>
            <person name="Salamov A."/>
            <person name="Henrissat B."/>
            <person name="Wiebenga A."/>
            <person name="De Vries R.P."/>
            <person name="Grigoriev I.V."/>
            <person name="Mortensen U.H."/>
            <person name="Andersen M.R."/>
            <person name="Baker S.E."/>
        </authorList>
    </citation>
    <scope>NUCLEOTIDE SEQUENCE [LARGE SCALE GENOMIC DNA]</scope>
    <source>
        <strain evidence="2">CBS 113365</strain>
    </source>
</reference>
<proteinExistence type="predicted"/>
<evidence type="ECO:0000256" key="1">
    <source>
        <dbReference type="SAM" id="SignalP"/>
    </source>
</evidence>
<sequence>MLCSLLGCTAISLLLPIVVRIRLTQSEKGDGEAEGHENWEHQNHSVDQVSGSNTMNPWTRNSISRAQMMVATGKELIALVQDTVESSRADIDGIAFLSLVDLDGDHGSKLTASDPSILFIHTERERAHVCVN</sequence>
<dbReference type="RefSeq" id="XP_025568725.1">
    <property type="nucleotide sequence ID" value="XM_025702304.1"/>
</dbReference>
<feature type="signal peptide" evidence="1">
    <location>
        <begin position="1"/>
        <end position="26"/>
    </location>
</feature>
<dbReference type="AlphaFoldDB" id="A0A319BRA9"/>
<keyword evidence="3" id="KW-1185">Reference proteome</keyword>
<keyword evidence="1" id="KW-0732">Signal</keyword>
<evidence type="ECO:0000313" key="2">
    <source>
        <dbReference type="EMBL" id="PYH74931.1"/>
    </source>
</evidence>